<dbReference type="Gene3D" id="3.40.50.150">
    <property type="entry name" value="Vaccinia Virus protein VP39"/>
    <property type="match status" value="1"/>
</dbReference>
<gene>
    <name evidence="1" type="ORF">OMM_15343</name>
</gene>
<reference evidence="2" key="1">
    <citation type="submission" date="2012-11" db="EMBL/GenBank/DDBJ databases">
        <authorList>
            <person name="Lucero-Rivera Y.E."/>
            <person name="Tovar-Ramirez D."/>
        </authorList>
    </citation>
    <scope>NUCLEOTIDE SEQUENCE [LARGE SCALE GENOMIC DNA]</scope>
    <source>
        <strain evidence="2">Araruama</strain>
    </source>
</reference>
<dbReference type="Proteomes" id="UP000189670">
    <property type="component" value="Unassembled WGS sequence"/>
</dbReference>
<accession>A0A1V1NQE5</accession>
<dbReference type="EMBL" id="ATBP01003643">
    <property type="protein sequence ID" value="ETR64788.1"/>
    <property type="molecule type" value="Genomic_DNA"/>
</dbReference>
<evidence type="ECO:0000313" key="1">
    <source>
        <dbReference type="EMBL" id="ETR64788.1"/>
    </source>
</evidence>
<sequence length="111" mass="13476">QYFCADATVFNYQRCQPIHCITLSNVLEHIENRVSFLKSLIQNVNWAHPQRKQFLIRVPMINREWIVIYKKQMGLEYRLDPTHFIEYTYETFKTELKEAGIEIQTSKNMFW</sequence>
<comment type="caution">
    <text evidence="1">The sequence shown here is derived from an EMBL/GenBank/DDBJ whole genome shotgun (WGS) entry which is preliminary data.</text>
</comment>
<proteinExistence type="predicted"/>
<feature type="non-terminal residue" evidence="1">
    <location>
        <position position="1"/>
    </location>
</feature>
<dbReference type="InterPro" id="IPR029063">
    <property type="entry name" value="SAM-dependent_MTases_sf"/>
</dbReference>
<protein>
    <submittedName>
        <fullName evidence="1">Uncharacterized protein</fullName>
    </submittedName>
</protein>
<evidence type="ECO:0000313" key="2">
    <source>
        <dbReference type="Proteomes" id="UP000189670"/>
    </source>
</evidence>
<dbReference type="AlphaFoldDB" id="A0A1V1NQE5"/>
<name>A0A1V1NQE5_9BACT</name>
<dbReference type="SUPFAM" id="SSF53335">
    <property type="entry name" value="S-adenosyl-L-methionine-dependent methyltransferases"/>
    <property type="match status" value="1"/>
</dbReference>
<organism evidence="1 2">
    <name type="scientific">Candidatus Magnetoglobus multicellularis str. Araruama</name>
    <dbReference type="NCBI Taxonomy" id="890399"/>
    <lineage>
        <taxon>Bacteria</taxon>
        <taxon>Pseudomonadati</taxon>
        <taxon>Thermodesulfobacteriota</taxon>
        <taxon>Desulfobacteria</taxon>
        <taxon>Desulfobacterales</taxon>
        <taxon>Desulfobacteraceae</taxon>
        <taxon>Candidatus Magnetoglobus</taxon>
    </lineage>
</organism>